<protein>
    <submittedName>
        <fullName evidence="2">Protein-N(Pi)-phosphohistidine--sugar phosphotransferase</fullName>
    </submittedName>
</protein>
<evidence type="ECO:0000313" key="3">
    <source>
        <dbReference type="Proteomes" id="UP000253727"/>
    </source>
</evidence>
<dbReference type="Gene3D" id="3.40.930.10">
    <property type="entry name" value="Mannitol-specific EII, Chain A"/>
    <property type="match status" value="1"/>
</dbReference>
<dbReference type="GO" id="GO:0030295">
    <property type="term" value="F:protein kinase activator activity"/>
    <property type="evidence" value="ECO:0007669"/>
    <property type="project" value="TreeGrafter"/>
</dbReference>
<dbReference type="AlphaFoldDB" id="A0A369QE18"/>
<name>A0A369QE18_9SPHN</name>
<dbReference type="InterPro" id="IPR016152">
    <property type="entry name" value="PTrfase/Anion_transptr"/>
</dbReference>
<dbReference type="RefSeq" id="WP_115367725.1">
    <property type="nucleotide sequence ID" value="NZ_QBKA01000002.1"/>
</dbReference>
<dbReference type="PANTHER" id="PTHR47738:SF1">
    <property type="entry name" value="NITROGEN REGULATORY PROTEIN"/>
    <property type="match status" value="1"/>
</dbReference>
<keyword evidence="3" id="KW-1185">Reference proteome</keyword>
<accession>A0A369QE18</accession>
<dbReference type="EMBL" id="QBKA01000002">
    <property type="protein sequence ID" value="RDC61159.1"/>
    <property type="molecule type" value="Genomic_DNA"/>
</dbReference>
<reference evidence="2 3" key="1">
    <citation type="submission" date="2018-04" db="EMBL/GenBank/DDBJ databases">
        <title>Altererythrobacter sp. HME9302 genome sequencing and assembly.</title>
        <authorList>
            <person name="Kang H."/>
            <person name="Kim H."/>
            <person name="Joh K."/>
        </authorList>
    </citation>
    <scope>NUCLEOTIDE SEQUENCE [LARGE SCALE GENOMIC DNA]</scope>
    <source>
        <strain evidence="2 3">HME9302</strain>
    </source>
</reference>
<dbReference type="PROSITE" id="PS51094">
    <property type="entry name" value="PTS_EIIA_TYPE_2"/>
    <property type="match status" value="1"/>
</dbReference>
<dbReference type="InterPro" id="IPR002178">
    <property type="entry name" value="PTS_EIIA_type-2_dom"/>
</dbReference>
<dbReference type="OrthoDB" id="95460at2"/>
<dbReference type="Pfam" id="PF00359">
    <property type="entry name" value="PTS_EIIA_2"/>
    <property type="match status" value="1"/>
</dbReference>
<keyword evidence="2" id="KW-0808">Transferase</keyword>
<dbReference type="Proteomes" id="UP000253727">
    <property type="component" value="Unassembled WGS sequence"/>
</dbReference>
<evidence type="ECO:0000313" key="2">
    <source>
        <dbReference type="EMBL" id="RDC61159.1"/>
    </source>
</evidence>
<proteinExistence type="predicted"/>
<organism evidence="2 3">
    <name type="scientific">Alteripontixanthobacter maritimus</name>
    <dbReference type="NCBI Taxonomy" id="2161824"/>
    <lineage>
        <taxon>Bacteria</taxon>
        <taxon>Pseudomonadati</taxon>
        <taxon>Pseudomonadota</taxon>
        <taxon>Alphaproteobacteria</taxon>
        <taxon>Sphingomonadales</taxon>
        <taxon>Erythrobacteraceae</taxon>
        <taxon>Alteripontixanthobacter</taxon>
    </lineage>
</organism>
<dbReference type="PROSITE" id="PS00372">
    <property type="entry name" value="PTS_EIIA_TYPE_2_HIS"/>
    <property type="match status" value="1"/>
</dbReference>
<comment type="caution">
    <text evidence="2">The sequence shown here is derived from an EMBL/GenBank/DDBJ whole genome shotgun (WGS) entry which is preliminary data.</text>
</comment>
<sequence length="153" mass="16050">MTLNFRLEPHAVRTVDCADKAAVLSEMAALLAYSYGHCEADVLDGLNEREMLGSTGFGRGVALPHARLAGVEAPVAALLRLSSPVEFEAADALPVNLVVGLLSSPTAGAAHLHALAAISRIVRDDARRTQMIEAADEETLVALLTNAPERAVA</sequence>
<dbReference type="SUPFAM" id="SSF55804">
    <property type="entry name" value="Phoshotransferase/anion transport protein"/>
    <property type="match status" value="1"/>
</dbReference>
<dbReference type="CDD" id="cd00211">
    <property type="entry name" value="PTS_IIA_fru"/>
    <property type="match status" value="1"/>
</dbReference>
<dbReference type="PANTHER" id="PTHR47738">
    <property type="entry name" value="PTS SYSTEM FRUCTOSE-LIKE EIIA COMPONENT-RELATED"/>
    <property type="match status" value="1"/>
</dbReference>
<dbReference type="GO" id="GO:0016740">
    <property type="term" value="F:transferase activity"/>
    <property type="evidence" value="ECO:0007669"/>
    <property type="project" value="UniProtKB-KW"/>
</dbReference>
<dbReference type="InterPro" id="IPR051541">
    <property type="entry name" value="PTS_SugarTrans_NitroReg"/>
</dbReference>
<evidence type="ECO:0000259" key="1">
    <source>
        <dbReference type="PROSITE" id="PS51094"/>
    </source>
</evidence>
<gene>
    <name evidence="2" type="primary">ptsN</name>
    <name evidence="2" type="ORF">HME9302_02378</name>
</gene>
<feature type="domain" description="PTS EIIA type-2" evidence="1">
    <location>
        <begin position="4"/>
        <end position="147"/>
    </location>
</feature>